<dbReference type="EMBL" id="JALJEJ010000005">
    <property type="protein sequence ID" value="MCJ8210414.1"/>
    <property type="molecule type" value="Genomic_DNA"/>
</dbReference>
<feature type="compositionally biased region" description="Basic and acidic residues" evidence="1">
    <location>
        <begin position="623"/>
        <end position="635"/>
    </location>
</feature>
<organism evidence="3 4">
    <name type="scientific">Mucilaginibacter straminoryzae</name>
    <dbReference type="NCBI Taxonomy" id="2932774"/>
    <lineage>
        <taxon>Bacteria</taxon>
        <taxon>Pseudomonadati</taxon>
        <taxon>Bacteroidota</taxon>
        <taxon>Sphingobacteriia</taxon>
        <taxon>Sphingobacteriales</taxon>
        <taxon>Sphingobacteriaceae</taxon>
        <taxon>Mucilaginibacter</taxon>
    </lineage>
</organism>
<feature type="compositionally biased region" description="Basic and acidic residues" evidence="1">
    <location>
        <begin position="1040"/>
        <end position="1053"/>
    </location>
</feature>
<evidence type="ECO:0000256" key="1">
    <source>
        <dbReference type="SAM" id="MobiDB-lite"/>
    </source>
</evidence>
<feature type="region of interest" description="Disordered" evidence="1">
    <location>
        <begin position="623"/>
        <end position="642"/>
    </location>
</feature>
<gene>
    <name evidence="3" type="ORF">MUY27_11905</name>
</gene>
<feature type="transmembrane region" description="Helical" evidence="2">
    <location>
        <begin position="164"/>
        <end position="183"/>
    </location>
</feature>
<comment type="caution">
    <text evidence="3">The sequence shown here is derived from an EMBL/GenBank/DDBJ whole genome shotgun (WGS) entry which is preliminary data.</text>
</comment>
<accession>A0A9X1X3G1</accession>
<feature type="region of interest" description="Disordered" evidence="1">
    <location>
        <begin position="680"/>
        <end position="702"/>
    </location>
</feature>
<feature type="transmembrane region" description="Helical" evidence="2">
    <location>
        <begin position="28"/>
        <end position="46"/>
    </location>
</feature>
<feature type="region of interest" description="Disordered" evidence="1">
    <location>
        <begin position="724"/>
        <end position="786"/>
    </location>
</feature>
<feature type="region of interest" description="Disordered" evidence="1">
    <location>
        <begin position="1040"/>
        <end position="1065"/>
    </location>
</feature>
<dbReference type="Proteomes" id="UP001139450">
    <property type="component" value="Unassembled WGS sequence"/>
</dbReference>
<proteinExistence type="predicted"/>
<feature type="compositionally biased region" description="Low complexity" evidence="1">
    <location>
        <begin position="926"/>
        <end position="937"/>
    </location>
</feature>
<keyword evidence="4" id="KW-1185">Reference proteome</keyword>
<evidence type="ECO:0008006" key="5">
    <source>
        <dbReference type="Google" id="ProtNLM"/>
    </source>
</evidence>
<name>A0A9X1X3G1_9SPHI</name>
<feature type="region of interest" description="Disordered" evidence="1">
    <location>
        <begin position="948"/>
        <end position="977"/>
    </location>
</feature>
<feature type="region of interest" description="Disordered" evidence="1">
    <location>
        <begin position="918"/>
        <end position="937"/>
    </location>
</feature>
<evidence type="ECO:0000313" key="4">
    <source>
        <dbReference type="Proteomes" id="UP001139450"/>
    </source>
</evidence>
<evidence type="ECO:0000256" key="2">
    <source>
        <dbReference type="SAM" id="Phobius"/>
    </source>
</evidence>
<dbReference type="RefSeq" id="WP_245130256.1">
    <property type="nucleotide sequence ID" value="NZ_JALJEJ010000005.1"/>
</dbReference>
<keyword evidence="2" id="KW-0472">Membrane</keyword>
<keyword evidence="2" id="KW-0812">Transmembrane</keyword>
<protein>
    <recommendedName>
        <fullName evidence="5">DUF4175 family protein</fullName>
    </recommendedName>
</protein>
<feature type="transmembrane region" description="Helical" evidence="2">
    <location>
        <begin position="58"/>
        <end position="80"/>
    </location>
</feature>
<feature type="compositionally biased region" description="Polar residues" evidence="1">
    <location>
        <begin position="680"/>
        <end position="694"/>
    </location>
</feature>
<evidence type="ECO:0000313" key="3">
    <source>
        <dbReference type="EMBL" id="MCJ8210414.1"/>
    </source>
</evidence>
<feature type="compositionally biased region" description="Polar residues" evidence="1">
    <location>
        <begin position="727"/>
        <end position="758"/>
    </location>
</feature>
<feature type="compositionally biased region" description="Low complexity" evidence="1">
    <location>
        <begin position="759"/>
        <end position="772"/>
    </location>
</feature>
<dbReference type="AlphaFoldDB" id="A0A9X1X3G1"/>
<feature type="compositionally biased region" description="Low complexity" evidence="1">
    <location>
        <begin position="948"/>
        <end position="965"/>
    </location>
</feature>
<sequence length="1107" mass="127709">MVMQPGNNYQLLIEKIDLFIRRYYLNKLLRGVILWAAVLLTGYIVATLSEYFGHFTTFSRTVIFYSFIALNLAIISRYILPSVFALLRLKETISHHQAAEIIGQHFGEIQDKLLNTLQLKEIADRDPRHAQLIQASIDQKIEVLRPVRFPTAVDIRQNVKYLKWVIPPALLILIIAFAAPKILTDGTVRLVKHNQYFAPAAPFQFIITNPSLQATQGQDFKLDLKLQGNNFPDALYIETEGHTFKLDKLSLSRFTYLFTNVQHTLAFKLSGGGYSSSTYKLVVNAKPSLLHFNAALTYPAYLHKKNEVITNAGDLTIPVGTLVQWQLHTEHADQVIFKLNQQQKLLKPSQQDVFTNTERILNSGTYLLKPLNKQVINSDSAAYAIHIIADESPAIVAEEKQDSVSMKALYFNGKIQDDHGFSSLRFHYTVYDGDKKAGSYSMPVKADLTSTAADFFYFWNLKDLKAKPGNRISYYFEVVDNDAVKGPKTARTNEKSLDIPTNQQIANELNAGTKEVQQKMQSAAKMAAKLEKETQQLNQNLLNKRELSFDEKKQVEDLLQKRKDLEEMLKNIRDENQKNIYNRQQTQQQDEQVTQLQKQMDELLKNLLDPKTREMLERLKELLQTEQKTGTREELNQMQNENRSMKKELERMAELYKKLDFEQKLNQNVNKLNELAEKQQQLAEKSKQSDAANRQQLNQQQQQLNKDFQEVKKGLNDLEKLAKENEQSQFSNPQQEEQQIEQKMNESAEQLSKNNNKKAAQSQQQAAEAMQQLGRKLQQDNQEQEGQQLSLNAQQLRELIKNLVNSSFDQEKLMQTFRNTSPSDPNYTRLSQKQKDIKDNLKTAEDSLYALSKKVPQIQSTVNDEINAINTQISKAIDYLGDRRTMEANRSQQYAMTSMNNLALMLNEVLSQLQNSMKNAKGGKGKQQQSMSQLSRMQQQLNNNMQKMRDQLQQQGNQGQSQHQSTSEQLARMARQQQDIRRAIEQFNREQLKDGKGNGGNLDKIAKQMEQTENDIVNRRITDETIKRQQQIQTRLLEAEKAQQEREQDKERLSQSGKDFPPGYIKALQQYQQQKVKQTEQLKTVSPELNLYYKQKVKQYFNQLNGK</sequence>
<keyword evidence="2" id="KW-1133">Transmembrane helix</keyword>
<reference evidence="3" key="1">
    <citation type="submission" date="2022-04" db="EMBL/GenBank/DDBJ databases">
        <title>Mucilaginibacter sp. RS28 isolated from freshwater.</title>
        <authorList>
            <person name="Ko S.-R."/>
        </authorList>
    </citation>
    <scope>NUCLEOTIDE SEQUENCE</scope>
    <source>
        <strain evidence="3">RS28</strain>
    </source>
</reference>